<comment type="cofactor">
    <cofactor evidence="6">
        <name>Zn(2+)</name>
        <dbReference type="ChEBI" id="CHEBI:29105"/>
    </cofactor>
    <text evidence="6">Binds 1 zinc ion.</text>
</comment>
<proteinExistence type="inferred from homology"/>
<evidence type="ECO:0000313" key="10">
    <source>
        <dbReference type="Proteomes" id="UP000230859"/>
    </source>
</evidence>
<comment type="caution">
    <text evidence="9">The sequence shown here is derived from an EMBL/GenBank/DDBJ whole genome shotgun (WGS) entry which is preliminary data.</text>
</comment>
<dbReference type="CDD" id="cd09610">
    <property type="entry name" value="M3B_PepF"/>
    <property type="match status" value="1"/>
</dbReference>
<dbReference type="PANTHER" id="PTHR11804:SF5">
    <property type="entry name" value="OLIGOENDOPEPTIDASE F"/>
    <property type="match status" value="1"/>
</dbReference>
<evidence type="ECO:0000256" key="3">
    <source>
        <dbReference type="ARBA" id="ARBA00022801"/>
    </source>
</evidence>
<evidence type="ECO:0000256" key="4">
    <source>
        <dbReference type="ARBA" id="ARBA00022833"/>
    </source>
</evidence>
<keyword evidence="5 6" id="KW-0482">Metalloprotease</keyword>
<keyword evidence="1 6" id="KW-0645">Protease</keyword>
<dbReference type="EMBL" id="PCVY01000056">
    <property type="protein sequence ID" value="PIQ85965.1"/>
    <property type="molecule type" value="Genomic_DNA"/>
</dbReference>
<feature type="domain" description="Peptidase M3A/M3B catalytic" evidence="7">
    <location>
        <begin position="203"/>
        <end position="582"/>
    </location>
</feature>
<dbReference type="InterPro" id="IPR013647">
    <property type="entry name" value="OligopepF_N_dom"/>
</dbReference>
<dbReference type="GO" id="GO:0046872">
    <property type="term" value="F:metal ion binding"/>
    <property type="evidence" value="ECO:0007669"/>
    <property type="project" value="UniProtKB-UniRule"/>
</dbReference>
<dbReference type="InterPro" id="IPR045090">
    <property type="entry name" value="Pept_M3A_M3B"/>
</dbReference>
<gene>
    <name evidence="9" type="ORF">COV74_06630</name>
</gene>
<evidence type="ECO:0000259" key="8">
    <source>
        <dbReference type="Pfam" id="PF08439"/>
    </source>
</evidence>
<reference evidence="9 10" key="1">
    <citation type="submission" date="2017-09" db="EMBL/GenBank/DDBJ databases">
        <title>Depth-based differentiation of microbial function through sediment-hosted aquifers and enrichment of novel symbionts in the deep terrestrial subsurface.</title>
        <authorList>
            <person name="Probst A.J."/>
            <person name="Ladd B."/>
            <person name="Jarett J.K."/>
            <person name="Geller-Mcgrath D.E."/>
            <person name="Sieber C.M."/>
            <person name="Emerson J.B."/>
            <person name="Anantharaman K."/>
            <person name="Thomas B.C."/>
            <person name="Malmstrom R."/>
            <person name="Stieglmeier M."/>
            <person name="Klingl A."/>
            <person name="Woyke T."/>
            <person name="Ryan C.M."/>
            <person name="Banfield J.F."/>
        </authorList>
    </citation>
    <scope>NUCLEOTIDE SEQUENCE [LARGE SCALE GENOMIC DNA]</scope>
    <source>
        <strain evidence="9">CG11_big_fil_rev_8_21_14_0_20_45_26</strain>
    </source>
</reference>
<dbReference type="SUPFAM" id="SSF55486">
    <property type="entry name" value="Metalloproteases ('zincins'), catalytic domain"/>
    <property type="match status" value="1"/>
</dbReference>
<name>A0A2H0LR55_9BACT</name>
<keyword evidence="2 6" id="KW-0479">Metal-binding</keyword>
<feature type="domain" description="Oligopeptidase F N-terminal" evidence="8">
    <location>
        <begin position="116"/>
        <end position="184"/>
    </location>
</feature>
<keyword evidence="4 6" id="KW-0862">Zinc</keyword>
<sequence>MQKKLAKGIRWNLNDLYSGTDDPRIEKDLAMAETLALEFEKKCRPFFHDTAPLTAGQIAGLLSAYKEIVTCLTRPGCFAQLVFAEQTNRPGIGAFIQKIRVRITEIENHILFWDVEWNRLDDAKVETLVNDPLLQKDRHYLLKLRAYRPFTLAEKEEKIMSMKANTSSSAFSRLFDEVVNQIPFYVTKGKQRVKKTEGEILALLHSANRPERKMAARSLAEGLEKETHLLAYIFNMILADRRTSLQIRGYAHPMDPMNLANEITLPMVRHLVTSVKRAYPLAQRYYRLKKKLLGLRELYDYDRYAPAGKDRTQIPFRDCQKITVEGYRDFSPDAARIVEQFFTQRWIDAEIRDGKQGGGFCMETTPDLHPYILVNYTGSIRDVMTVAHECGHGLHQYLARQAGILESHAPLTLAETASVFGEMIIFEKLLKDEKSARKKLALLCGKIDDNFATVFRQIVLTDFELKTHEAGLKDGELSSERVSDLWIEANRELYGQSVKLTPEYRHGWKYIPHFIHSPFYCYAYSFAQLFVLTLFQKYKTNPSSFVPRYFEMLSLGGSRRPEALAELMGLDLQDPNFWQSGIQILEDLVVQAENLYQK</sequence>
<dbReference type="NCBIfam" id="TIGR02290">
    <property type="entry name" value="M3_fam_3"/>
    <property type="match status" value="1"/>
</dbReference>
<dbReference type="Pfam" id="PF01432">
    <property type="entry name" value="Peptidase_M3"/>
    <property type="match status" value="1"/>
</dbReference>
<dbReference type="Gene3D" id="1.20.140.70">
    <property type="entry name" value="Oligopeptidase f, N-terminal domain"/>
    <property type="match status" value="1"/>
</dbReference>
<dbReference type="PANTHER" id="PTHR11804">
    <property type="entry name" value="PROTEASE M3 THIMET OLIGOPEPTIDASE-RELATED"/>
    <property type="match status" value="1"/>
</dbReference>
<dbReference type="GO" id="GO:0006518">
    <property type="term" value="P:peptide metabolic process"/>
    <property type="evidence" value="ECO:0007669"/>
    <property type="project" value="TreeGrafter"/>
</dbReference>
<dbReference type="InterPro" id="IPR001567">
    <property type="entry name" value="Pept_M3A_M3B_dom"/>
</dbReference>
<dbReference type="Pfam" id="PF08439">
    <property type="entry name" value="Peptidase_M3_N"/>
    <property type="match status" value="1"/>
</dbReference>
<keyword evidence="3 6" id="KW-0378">Hydrolase</keyword>
<protein>
    <submittedName>
        <fullName evidence="9">Oligoendopeptidase F</fullName>
    </submittedName>
</protein>
<evidence type="ECO:0000259" key="7">
    <source>
        <dbReference type="Pfam" id="PF01432"/>
    </source>
</evidence>
<evidence type="ECO:0000256" key="2">
    <source>
        <dbReference type="ARBA" id="ARBA00022723"/>
    </source>
</evidence>
<evidence type="ECO:0000256" key="5">
    <source>
        <dbReference type="ARBA" id="ARBA00023049"/>
    </source>
</evidence>
<dbReference type="AlphaFoldDB" id="A0A2H0LR55"/>
<accession>A0A2H0LR55</accession>
<evidence type="ECO:0000256" key="1">
    <source>
        <dbReference type="ARBA" id="ARBA00022670"/>
    </source>
</evidence>
<dbReference type="GO" id="GO:0006508">
    <property type="term" value="P:proteolysis"/>
    <property type="evidence" value="ECO:0007669"/>
    <property type="project" value="UniProtKB-KW"/>
</dbReference>
<dbReference type="InterPro" id="IPR011977">
    <property type="entry name" value="Pept_M3B_clade3"/>
</dbReference>
<evidence type="ECO:0000256" key="6">
    <source>
        <dbReference type="RuleBase" id="RU003435"/>
    </source>
</evidence>
<dbReference type="GO" id="GO:0004222">
    <property type="term" value="F:metalloendopeptidase activity"/>
    <property type="evidence" value="ECO:0007669"/>
    <property type="project" value="InterPro"/>
</dbReference>
<organism evidence="9 10">
    <name type="scientific">Candidatus Abzuiibacterium crystallinum</name>
    <dbReference type="NCBI Taxonomy" id="1974748"/>
    <lineage>
        <taxon>Bacteria</taxon>
        <taxon>Pseudomonadati</taxon>
        <taxon>Candidatus Omnitrophota</taxon>
        <taxon>Candidatus Abzuiibacterium</taxon>
    </lineage>
</organism>
<dbReference type="InterPro" id="IPR042088">
    <property type="entry name" value="OligoPept_F_C"/>
</dbReference>
<dbReference type="Proteomes" id="UP000230859">
    <property type="component" value="Unassembled WGS sequence"/>
</dbReference>
<dbReference type="Gene3D" id="1.10.1370.20">
    <property type="entry name" value="Oligoendopeptidase f, C-terminal domain"/>
    <property type="match status" value="1"/>
</dbReference>
<comment type="similarity">
    <text evidence="6">Belongs to the peptidase M3 family.</text>
</comment>
<evidence type="ECO:0000313" key="9">
    <source>
        <dbReference type="EMBL" id="PIQ85965.1"/>
    </source>
</evidence>